<dbReference type="EMBL" id="CP059084">
    <property type="protein sequence ID" value="QTC44817.1"/>
    <property type="molecule type" value="Genomic_DNA"/>
</dbReference>
<sequence>MMEISLEDIITELVVNGGSAKSKAMQAMKAARLGDFEMAELRIKEASEFLQKAHHFQTEMIQAEAREENPCAVSLIMVHGQDHLISAMTTRDIAIEMIEMYKLIHNK</sequence>
<keyword evidence="2" id="KW-0762">Sugar transport</keyword>
<keyword evidence="6" id="KW-0460">Magnesium</keyword>
<evidence type="ECO:0000313" key="8">
    <source>
        <dbReference type="EMBL" id="QTC44817.1"/>
    </source>
</evidence>
<dbReference type="GO" id="GO:0016740">
    <property type="term" value="F:transferase activity"/>
    <property type="evidence" value="ECO:0007669"/>
    <property type="project" value="UniProtKB-KW"/>
</dbReference>
<dbReference type="PANTHER" id="PTHR34382">
    <property type="entry name" value="PTS SYSTEM N,N'-DIACETYLCHITOBIOSE-SPECIFIC EIIA COMPONENT"/>
    <property type="match status" value="1"/>
</dbReference>
<accession>A0A8A4K3F0</accession>
<evidence type="ECO:0000256" key="6">
    <source>
        <dbReference type="PIRSR" id="PIRSR000699-2"/>
    </source>
</evidence>
<dbReference type="CDD" id="cd00215">
    <property type="entry name" value="PTS_IIA_lac"/>
    <property type="match status" value="1"/>
</dbReference>
<dbReference type="InterPro" id="IPR036542">
    <property type="entry name" value="PTS_IIA_lac/cel_sf"/>
</dbReference>
<organism evidence="8 9">
    <name type="scientific">Pantoea ananas</name>
    <name type="common">Erwinia uredovora</name>
    <dbReference type="NCBI Taxonomy" id="553"/>
    <lineage>
        <taxon>Bacteria</taxon>
        <taxon>Pseudomonadati</taxon>
        <taxon>Pseudomonadota</taxon>
        <taxon>Gammaproteobacteria</taxon>
        <taxon>Enterobacterales</taxon>
        <taxon>Erwiniaceae</taxon>
        <taxon>Pantoea</taxon>
    </lineage>
</organism>
<dbReference type="Gene3D" id="1.20.58.80">
    <property type="entry name" value="Phosphotransferase system, lactose/cellobiose-type IIA subunit"/>
    <property type="match status" value="1"/>
</dbReference>
<feature type="modified residue" description="Phosphohistidine; by HPr" evidence="7">
    <location>
        <position position="79"/>
    </location>
</feature>
<dbReference type="SUPFAM" id="SSF46973">
    <property type="entry name" value="Enzyme IIa from lactose specific PTS, IIa-lac"/>
    <property type="match status" value="1"/>
</dbReference>
<proteinExistence type="predicted"/>
<dbReference type="InterPro" id="IPR003188">
    <property type="entry name" value="PTS_IIA_lac/cel"/>
</dbReference>
<keyword evidence="3" id="KW-0808">Transferase</keyword>
<comment type="cofactor">
    <cofactor evidence="6">
        <name>Mg(2+)</name>
        <dbReference type="ChEBI" id="CHEBI:18420"/>
    </cofactor>
    <text evidence="6">Binds 1 Mg(2+) ion per trimer.</text>
</comment>
<keyword evidence="4" id="KW-0598">Phosphotransferase system</keyword>
<dbReference type="PROSITE" id="PS51095">
    <property type="entry name" value="PTS_EIIA_TYPE_3"/>
    <property type="match status" value="1"/>
</dbReference>
<evidence type="ECO:0000256" key="7">
    <source>
        <dbReference type="PROSITE-ProRule" id="PRU00418"/>
    </source>
</evidence>
<evidence type="ECO:0000256" key="1">
    <source>
        <dbReference type="ARBA" id="ARBA00022448"/>
    </source>
</evidence>
<evidence type="ECO:0000256" key="5">
    <source>
        <dbReference type="PIRSR" id="PIRSR000699-1"/>
    </source>
</evidence>
<dbReference type="GO" id="GO:0009401">
    <property type="term" value="P:phosphoenolpyruvate-dependent sugar phosphotransferase system"/>
    <property type="evidence" value="ECO:0007669"/>
    <property type="project" value="UniProtKB-KW"/>
</dbReference>
<evidence type="ECO:0000313" key="9">
    <source>
        <dbReference type="Proteomes" id="UP000663901"/>
    </source>
</evidence>
<gene>
    <name evidence="8" type="ORF">H0Z12_13860</name>
</gene>
<feature type="binding site" evidence="6">
    <location>
        <position position="82"/>
    </location>
    <ligand>
        <name>Mg(2+)</name>
        <dbReference type="ChEBI" id="CHEBI:18420"/>
        <note>ligand shared between all trimeric partners</note>
    </ligand>
</feature>
<dbReference type="PANTHER" id="PTHR34382:SF7">
    <property type="entry name" value="PTS SYSTEM N,N'-DIACETYLCHITOBIOSE-SPECIFIC EIIA COMPONENT"/>
    <property type="match status" value="1"/>
</dbReference>
<keyword evidence="1" id="KW-0813">Transport</keyword>
<dbReference type="PIRSF" id="PIRSF000699">
    <property type="entry name" value="PTS_IILac_III"/>
    <property type="match status" value="1"/>
</dbReference>
<name>A0A8A4K3F0_PANAN</name>
<dbReference type="AlphaFoldDB" id="A0A8A4K3F0"/>
<keyword evidence="6" id="KW-0479">Metal-binding</keyword>
<evidence type="ECO:0000256" key="4">
    <source>
        <dbReference type="ARBA" id="ARBA00022683"/>
    </source>
</evidence>
<protein>
    <submittedName>
        <fullName evidence="8">PTS lactose/cellobiose transporter subunit IIA</fullName>
    </submittedName>
</protein>
<evidence type="ECO:0000256" key="2">
    <source>
        <dbReference type="ARBA" id="ARBA00022597"/>
    </source>
</evidence>
<dbReference type="Pfam" id="PF02255">
    <property type="entry name" value="PTS_IIA"/>
    <property type="match status" value="1"/>
</dbReference>
<dbReference type="Proteomes" id="UP000663901">
    <property type="component" value="Chromosome"/>
</dbReference>
<feature type="active site" description="Tele-phosphohistidine intermediate" evidence="5">
    <location>
        <position position="79"/>
    </location>
</feature>
<reference evidence="8" key="1">
    <citation type="submission" date="2020-07" db="EMBL/GenBank/DDBJ databases">
        <title>Genome Sequences for Panteoa spp. that cause Center Rot in Onions.</title>
        <authorList>
            <person name="Asselin J.A."/>
            <person name="Helmann T."/>
            <person name="Beer S."/>
            <person name="Stodghill P."/>
        </authorList>
    </citation>
    <scope>NUCLEOTIDE SEQUENCE</scope>
    <source>
        <strain evidence="8">OC5a</strain>
    </source>
</reference>
<evidence type="ECO:0000256" key="3">
    <source>
        <dbReference type="ARBA" id="ARBA00022679"/>
    </source>
</evidence>
<dbReference type="GO" id="GO:0046872">
    <property type="term" value="F:metal ion binding"/>
    <property type="evidence" value="ECO:0007669"/>
    <property type="project" value="UniProtKB-KW"/>
</dbReference>